<protein>
    <submittedName>
        <fullName evidence="10">Cytochrome c</fullName>
    </submittedName>
</protein>
<dbReference type="PROSITE" id="PS51007">
    <property type="entry name" value="CYTC"/>
    <property type="match status" value="1"/>
</dbReference>
<dbReference type="OrthoDB" id="9814063at2"/>
<evidence type="ECO:0000256" key="4">
    <source>
        <dbReference type="ARBA" id="ARBA00022982"/>
    </source>
</evidence>
<dbReference type="Gene3D" id="1.10.760.10">
    <property type="entry name" value="Cytochrome c-like domain"/>
    <property type="match status" value="1"/>
</dbReference>
<feature type="chain" id="PRO_5011657161" evidence="8">
    <location>
        <begin position="20"/>
        <end position="147"/>
    </location>
</feature>
<evidence type="ECO:0000259" key="9">
    <source>
        <dbReference type="PROSITE" id="PS51007"/>
    </source>
</evidence>
<dbReference type="InterPro" id="IPR009056">
    <property type="entry name" value="Cyt_c-like_dom"/>
</dbReference>
<dbReference type="PRINTS" id="PR00606">
    <property type="entry name" value="CYTCHROMECID"/>
</dbReference>
<proteinExistence type="predicted"/>
<dbReference type="Proteomes" id="UP000198984">
    <property type="component" value="Unassembled WGS sequence"/>
</dbReference>
<dbReference type="GO" id="GO:0005506">
    <property type="term" value="F:iron ion binding"/>
    <property type="evidence" value="ECO:0007669"/>
    <property type="project" value="InterPro"/>
</dbReference>
<keyword evidence="5 6" id="KW-0408">Iron</keyword>
<organism evidence="10 11">
    <name type="scientific">Chitinophaga rupis</name>
    <dbReference type="NCBI Taxonomy" id="573321"/>
    <lineage>
        <taxon>Bacteria</taxon>
        <taxon>Pseudomonadati</taxon>
        <taxon>Bacteroidota</taxon>
        <taxon>Chitinophagia</taxon>
        <taxon>Chitinophagales</taxon>
        <taxon>Chitinophagaceae</taxon>
        <taxon>Chitinophaga</taxon>
    </lineage>
</organism>
<keyword evidence="1" id="KW-0813">Transport</keyword>
<evidence type="ECO:0000256" key="7">
    <source>
        <dbReference type="SAM" id="MobiDB-lite"/>
    </source>
</evidence>
<keyword evidence="8" id="KW-0732">Signal</keyword>
<sequence length="147" mass="15262">MTRCLLLAGFLLIAATAHSHVEQTEQTKPKQGPVKKAPAKTASAKPAAKPAAKPLASAQDIADGKALLSKSDCLACHKVDQKLVGPAYLDVAKKYPATEASVTLLCTKVLNGGAGVWGEVAMAPHPALPPADAKKMVQYILSLNNAK</sequence>
<feature type="binding site" description="covalent" evidence="6">
    <location>
        <position position="73"/>
    </location>
    <ligand>
        <name>heme c</name>
        <dbReference type="ChEBI" id="CHEBI:61717"/>
    </ligand>
</feature>
<evidence type="ECO:0000313" key="11">
    <source>
        <dbReference type="Proteomes" id="UP000198984"/>
    </source>
</evidence>
<feature type="domain" description="Cytochrome c" evidence="9">
    <location>
        <begin position="59"/>
        <end position="144"/>
    </location>
</feature>
<dbReference type="Pfam" id="PF00034">
    <property type="entry name" value="Cytochrom_C"/>
    <property type="match status" value="1"/>
</dbReference>
<dbReference type="GO" id="GO:0020037">
    <property type="term" value="F:heme binding"/>
    <property type="evidence" value="ECO:0007669"/>
    <property type="project" value="InterPro"/>
</dbReference>
<dbReference type="SUPFAM" id="SSF46626">
    <property type="entry name" value="Cytochrome c"/>
    <property type="match status" value="1"/>
</dbReference>
<evidence type="ECO:0000256" key="5">
    <source>
        <dbReference type="ARBA" id="ARBA00023004"/>
    </source>
</evidence>
<feature type="signal peptide" evidence="8">
    <location>
        <begin position="1"/>
        <end position="19"/>
    </location>
</feature>
<keyword evidence="11" id="KW-1185">Reference proteome</keyword>
<gene>
    <name evidence="10" type="ORF">SAMN04488505_102628</name>
</gene>
<dbReference type="RefSeq" id="WP_089910244.1">
    <property type="nucleotide sequence ID" value="NZ_FOBB01000002.1"/>
</dbReference>
<keyword evidence="2 6" id="KW-0349">Heme</keyword>
<dbReference type="InterPro" id="IPR036909">
    <property type="entry name" value="Cyt_c-like_dom_sf"/>
</dbReference>
<evidence type="ECO:0000313" key="10">
    <source>
        <dbReference type="EMBL" id="SEL59212.1"/>
    </source>
</evidence>
<comment type="PTM">
    <text evidence="6">Binds 1 heme c group covalently per subunit.</text>
</comment>
<accession>A0A1H7RGB0</accession>
<dbReference type="STRING" id="573321.SAMN04488505_102628"/>
<dbReference type="EMBL" id="FOBB01000002">
    <property type="protein sequence ID" value="SEL59212.1"/>
    <property type="molecule type" value="Genomic_DNA"/>
</dbReference>
<feature type="compositionally biased region" description="Low complexity" evidence="7">
    <location>
        <begin position="35"/>
        <end position="55"/>
    </location>
</feature>
<feature type="region of interest" description="Disordered" evidence="7">
    <location>
        <begin position="21"/>
        <end position="55"/>
    </location>
</feature>
<reference evidence="10 11" key="1">
    <citation type="submission" date="2016-10" db="EMBL/GenBank/DDBJ databases">
        <authorList>
            <person name="de Groot N.N."/>
        </authorList>
    </citation>
    <scope>NUCLEOTIDE SEQUENCE [LARGE SCALE GENOMIC DNA]</scope>
    <source>
        <strain evidence="10 11">DSM 21039</strain>
    </source>
</reference>
<evidence type="ECO:0000256" key="8">
    <source>
        <dbReference type="SAM" id="SignalP"/>
    </source>
</evidence>
<dbReference type="InterPro" id="IPR002324">
    <property type="entry name" value="Cyt_c_ID"/>
</dbReference>
<evidence type="ECO:0000256" key="3">
    <source>
        <dbReference type="ARBA" id="ARBA00022723"/>
    </source>
</evidence>
<evidence type="ECO:0000256" key="6">
    <source>
        <dbReference type="PIRSR" id="PIRSR602324-1"/>
    </source>
</evidence>
<dbReference type="GO" id="GO:0009055">
    <property type="term" value="F:electron transfer activity"/>
    <property type="evidence" value="ECO:0007669"/>
    <property type="project" value="InterPro"/>
</dbReference>
<keyword evidence="3 6" id="KW-0479">Metal-binding</keyword>
<evidence type="ECO:0000256" key="1">
    <source>
        <dbReference type="ARBA" id="ARBA00022448"/>
    </source>
</evidence>
<evidence type="ECO:0000256" key="2">
    <source>
        <dbReference type="ARBA" id="ARBA00022617"/>
    </source>
</evidence>
<keyword evidence="4" id="KW-0249">Electron transport</keyword>
<name>A0A1H7RGB0_9BACT</name>
<feature type="binding site" description="covalent" evidence="6">
    <location>
        <position position="77"/>
    </location>
    <ligand>
        <name>heme c</name>
        <dbReference type="ChEBI" id="CHEBI:61717"/>
    </ligand>
</feature>
<dbReference type="AlphaFoldDB" id="A0A1H7RGB0"/>
<feature type="binding site" description="covalent" evidence="6">
    <location>
        <position position="122"/>
    </location>
    <ligand>
        <name>heme c</name>
        <dbReference type="ChEBI" id="CHEBI:61717"/>
    </ligand>
</feature>